<evidence type="ECO:0000313" key="2">
    <source>
        <dbReference type="Proteomes" id="UP000541558"/>
    </source>
</evidence>
<organism evidence="1 2">
    <name type="scientific">Ephemerocybe angulata</name>
    <dbReference type="NCBI Taxonomy" id="980116"/>
    <lineage>
        <taxon>Eukaryota</taxon>
        <taxon>Fungi</taxon>
        <taxon>Dikarya</taxon>
        <taxon>Basidiomycota</taxon>
        <taxon>Agaricomycotina</taxon>
        <taxon>Agaricomycetes</taxon>
        <taxon>Agaricomycetidae</taxon>
        <taxon>Agaricales</taxon>
        <taxon>Agaricineae</taxon>
        <taxon>Psathyrellaceae</taxon>
        <taxon>Ephemerocybe</taxon>
    </lineage>
</organism>
<reference evidence="1 2" key="1">
    <citation type="journal article" date="2020" name="ISME J.">
        <title>Uncovering the hidden diversity of litter-decomposition mechanisms in mushroom-forming fungi.</title>
        <authorList>
            <person name="Floudas D."/>
            <person name="Bentzer J."/>
            <person name="Ahren D."/>
            <person name="Johansson T."/>
            <person name="Persson P."/>
            <person name="Tunlid A."/>
        </authorList>
    </citation>
    <scope>NUCLEOTIDE SEQUENCE [LARGE SCALE GENOMIC DNA]</scope>
    <source>
        <strain evidence="1 2">CBS 175.51</strain>
    </source>
</reference>
<dbReference type="EMBL" id="JAACJK010000164">
    <property type="protein sequence ID" value="KAF5324705.1"/>
    <property type="molecule type" value="Genomic_DNA"/>
</dbReference>
<dbReference type="AlphaFoldDB" id="A0A8H5BK29"/>
<name>A0A8H5BK29_9AGAR</name>
<gene>
    <name evidence="1" type="ORF">D9611_004342</name>
</gene>
<proteinExistence type="predicted"/>
<sequence>MLPGLVRINTRSHLVIVSSPSQSTSPSTCSPTGTPNFQEHHVHVLGLGYVVAASHVLNDADLEHPQRKLTSRGFTHPQL</sequence>
<protein>
    <submittedName>
        <fullName evidence="1">Uncharacterized protein</fullName>
    </submittedName>
</protein>
<evidence type="ECO:0000313" key="1">
    <source>
        <dbReference type="EMBL" id="KAF5324705.1"/>
    </source>
</evidence>
<keyword evidence="2" id="KW-1185">Reference proteome</keyword>
<accession>A0A8H5BK29</accession>
<comment type="caution">
    <text evidence="1">The sequence shown here is derived from an EMBL/GenBank/DDBJ whole genome shotgun (WGS) entry which is preliminary data.</text>
</comment>
<dbReference type="Proteomes" id="UP000541558">
    <property type="component" value="Unassembled WGS sequence"/>
</dbReference>